<organism evidence="2 3">
    <name type="scientific">Sparassis crispa</name>
    <dbReference type="NCBI Taxonomy" id="139825"/>
    <lineage>
        <taxon>Eukaryota</taxon>
        <taxon>Fungi</taxon>
        <taxon>Dikarya</taxon>
        <taxon>Basidiomycota</taxon>
        <taxon>Agaricomycotina</taxon>
        <taxon>Agaricomycetes</taxon>
        <taxon>Polyporales</taxon>
        <taxon>Sparassidaceae</taxon>
        <taxon>Sparassis</taxon>
    </lineage>
</organism>
<dbReference type="EMBL" id="BFAD01000008">
    <property type="protein sequence ID" value="GBE85514.1"/>
    <property type="molecule type" value="Genomic_DNA"/>
</dbReference>
<evidence type="ECO:0000313" key="2">
    <source>
        <dbReference type="EMBL" id="GBE85514.1"/>
    </source>
</evidence>
<evidence type="ECO:0000313" key="3">
    <source>
        <dbReference type="Proteomes" id="UP000287166"/>
    </source>
</evidence>
<reference evidence="2 3" key="1">
    <citation type="journal article" date="2018" name="Sci. Rep.">
        <title>Genome sequence of the cauliflower mushroom Sparassis crispa (Hanabiratake) and its association with beneficial usage.</title>
        <authorList>
            <person name="Kiyama R."/>
            <person name="Furutani Y."/>
            <person name="Kawaguchi K."/>
            <person name="Nakanishi T."/>
        </authorList>
    </citation>
    <scope>NUCLEOTIDE SEQUENCE [LARGE SCALE GENOMIC DNA]</scope>
</reference>
<name>A0A401GUV4_9APHY</name>
<feature type="compositionally biased region" description="Basic and acidic residues" evidence="1">
    <location>
        <begin position="1"/>
        <end position="10"/>
    </location>
</feature>
<dbReference type="RefSeq" id="XP_027616427.1">
    <property type="nucleotide sequence ID" value="XM_027760626.1"/>
</dbReference>
<accession>A0A401GUV4</accession>
<dbReference type="InParanoid" id="A0A401GUV4"/>
<dbReference type="Proteomes" id="UP000287166">
    <property type="component" value="Unassembled WGS sequence"/>
</dbReference>
<keyword evidence="3" id="KW-1185">Reference proteome</keyword>
<sequence>MEGRHAHDAGRQSCSALDQMENGEGTAGADNGEKGFDAERRCITSTTNRDTVNLGSEQGLLAWDGTYLHHDWLVLGGR</sequence>
<evidence type="ECO:0000256" key="1">
    <source>
        <dbReference type="SAM" id="MobiDB-lite"/>
    </source>
</evidence>
<dbReference type="GeneID" id="38782431"/>
<protein>
    <submittedName>
        <fullName evidence="2">Uncharacterized protein</fullName>
    </submittedName>
</protein>
<gene>
    <name evidence="2" type="ORF">SCP_0800310</name>
</gene>
<dbReference type="AlphaFoldDB" id="A0A401GUV4"/>
<feature type="region of interest" description="Disordered" evidence="1">
    <location>
        <begin position="1"/>
        <end position="36"/>
    </location>
</feature>
<proteinExistence type="predicted"/>
<comment type="caution">
    <text evidence="2">The sequence shown here is derived from an EMBL/GenBank/DDBJ whole genome shotgun (WGS) entry which is preliminary data.</text>
</comment>